<dbReference type="KEGG" id="och:CES85_2847"/>
<evidence type="ECO:0000313" key="1">
    <source>
        <dbReference type="EMBL" id="ASV88389.1"/>
    </source>
</evidence>
<gene>
    <name evidence="1" type="ORF">CES85_2847</name>
</gene>
<accession>A0A248UQ28</accession>
<geneLocation type="plasmid" evidence="1 2">
    <name>unnamed1</name>
</geneLocation>
<proteinExistence type="predicted"/>
<protein>
    <submittedName>
        <fullName evidence="1">Uncharacterized protein</fullName>
    </submittedName>
</protein>
<dbReference type="Proteomes" id="UP000215256">
    <property type="component" value="Plasmid unnamed1"/>
</dbReference>
<dbReference type="AlphaFoldDB" id="A0A248UQ28"/>
<sequence length="54" mass="5797">MSVWSFASYCSAQIHTVFFSYDTNYPVKPKIDVFSAAGTSPTPNQLSASSTSTA</sequence>
<organism evidence="1 2">
    <name type="scientific">Ochrobactrum quorumnocens</name>
    <dbReference type="NCBI Taxonomy" id="271865"/>
    <lineage>
        <taxon>Bacteria</taxon>
        <taxon>Pseudomonadati</taxon>
        <taxon>Pseudomonadota</taxon>
        <taxon>Alphaproteobacteria</taxon>
        <taxon>Hyphomicrobiales</taxon>
        <taxon>Brucellaceae</taxon>
        <taxon>Brucella/Ochrobactrum group</taxon>
        <taxon>Ochrobactrum</taxon>
    </lineage>
</organism>
<reference evidence="1 2" key="1">
    <citation type="submission" date="2017-07" db="EMBL/GenBank/DDBJ databases">
        <title>Phylogenetic study on the rhizospheric bacterium Ochrobactrum sp. A44.</title>
        <authorList>
            <person name="Krzyzanowska D.M."/>
            <person name="Ossowicki A."/>
            <person name="Rajewska M."/>
            <person name="Maciag T."/>
            <person name="Kaczynski Z."/>
            <person name="Czerwicka M."/>
            <person name="Jafra S."/>
        </authorList>
    </citation>
    <scope>NUCLEOTIDE SEQUENCE [LARGE SCALE GENOMIC DNA]</scope>
    <source>
        <strain evidence="1 2">A44</strain>
        <plasmid evidence="1 2">unnamed1</plasmid>
    </source>
</reference>
<dbReference type="EMBL" id="CP022605">
    <property type="protein sequence ID" value="ASV88389.1"/>
    <property type="molecule type" value="Genomic_DNA"/>
</dbReference>
<name>A0A248UQ28_9HYPH</name>
<keyword evidence="1" id="KW-0614">Plasmid</keyword>
<evidence type="ECO:0000313" key="2">
    <source>
        <dbReference type="Proteomes" id="UP000215256"/>
    </source>
</evidence>